<feature type="domain" description="NTF2" evidence="5">
    <location>
        <begin position="14"/>
        <end position="128"/>
    </location>
</feature>
<evidence type="ECO:0000256" key="1">
    <source>
        <dbReference type="ARBA" id="ARBA00022884"/>
    </source>
</evidence>
<dbReference type="PANTHER" id="PTHR10693">
    <property type="entry name" value="RAS GTPASE-ACTIVATING PROTEIN-BINDING PROTEIN"/>
    <property type="match status" value="1"/>
</dbReference>
<reference evidence="7" key="1">
    <citation type="journal article" date="2024" name="IScience">
        <title>Strigolactones Initiate the Formation of Haustorium-like Structures in Castilleja.</title>
        <authorList>
            <person name="Buerger M."/>
            <person name="Peterson D."/>
            <person name="Chory J."/>
        </authorList>
    </citation>
    <scope>NUCLEOTIDE SEQUENCE [LARGE SCALE GENOMIC DNA]</scope>
</reference>
<evidence type="ECO:0008006" key="8">
    <source>
        <dbReference type="Google" id="ProtNLM"/>
    </source>
</evidence>
<organism evidence="6 7">
    <name type="scientific">Castilleja foliolosa</name>
    <dbReference type="NCBI Taxonomy" id="1961234"/>
    <lineage>
        <taxon>Eukaryota</taxon>
        <taxon>Viridiplantae</taxon>
        <taxon>Streptophyta</taxon>
        <taxon>Embryophyta</taxon>
        <taxon>Tracheophyta</taxon>
        <taxon>Spermatophyta</taxon>
        <taxon>Magnoliopsida</taxon>
        <taxon>eudicotyledons</taxon>
        <taxon>Gunneridae</taxon>
        <taxon>Pentapetalae</taxon>
        <taxon>asterids</taxon>
        <taxon>lamiids</taxon>
        <taxon>Lamiales</taxon>
        <taxon>Orobanchaceae</taxon>
        <taxon>Pedicularideae</taxon>
        <taxon>Castillejinae</taxon>
        <taxon>Castilleja</taxon>
    </lineage>
</organism>
<feature type="domain" description="RRM" evidence="4">
    <location>
        <begin position="305"/>
        <end position="393"/>
    </location>
</feature>
<dbReference type="Gene3D" id="3.10.450.50">
    <property type="match status" value="1"/>
</dbReference>
<accession>A0ABD3CWQ0</accession>
<dbReference type="SUPFAM" id="SSF54427">
    <property type="entry name" value="NTF2-like"/>
    <property type="match status" value="1"/>
</dbReference>
<dbReference type="InterPro" id="IPR018222">
    <property type="entry name" value="Nuclear_transport_factor_2_euk"/>
</dbReference>
<dbReference type="FunFam" id="3.10.450.50:FF:000003">
    <property type="entry name" value="Nuclear transport factor 2 family protein"/>
    <property type="match status" value="1"/>
</dbReference>
<dbReference type="InterPro" id="IPR039539">
    <property type="entry name" value="Ras_GTPase_bind_prot"/>
</dbReference>
<feature type="region of interest" description="Disordered" evidence="3">
    <location>
        <begin position="407"/>
        <end position="448"/>
    </location>
</feature>
<dbReference type="Proteomes" id="UP001632038">
    <property type="component" value="Unassembled WGS sequence"/>
</dbReference>
<keyword evidence="1 2" id="KW-0694">RNA-binding</keyword>
<dbReference type="EMBL" id="JAVIJP010000028">
    <property type="protein sequence ID" value="KAL3634433.1"/>
    <property type="molecule type" value="Genomic_DNA"/>
</dbReference>
<dbReference type="Gene3D" id="3.30.70.330">
    <property type="match status" value="1"/>
</dbReference>
<dbReference type="GO" id="GO:0003723">
    <property type="term" value="F:RNA binding"/>
    <property type="evidence" value="ECO:0007669"/>
    <property type="project" value="UniProtKB-UniRule"/>
</dbReference>
<protein>
    <recommendedName>
        <fullName evidence="8">G3BP-like protein</fullName>
    </recommendedName>
</protein>
<dbReference type="SUPFAM" id="SSF54928">
    <property type="entry name" value="RNA-binding domain, RBD"/>
    <property type="match status" value="1"/>
</dbReference>
<dbReference type="AlphaFoldDB" id="A0ABD3CWQ0"/>
<dbReference type="Pfam" id="PF02136">
    <property type="entry name" value="NTF2"/>
    <property type="match status" value="1"/>
</dbReference>
<dbReference type="InterPro" id="IPR032710">
    <property type="entry name" value="NTF2-like_dom_sf"/>
</dbReference>
<dbReference type="CDD" id="cd00780">
    <property type="entry name" value="NTF2"/>
    <property type="match status" value="1"/>
</dbReference>
<gene>
    <name evidence="6" type="ORF">CASFOL_021487</name>
</gene>
<dbReference type="InterPro" id="IPR035979">
    <property type="entry name" value="RBD_domain_sf"/>
</dbReference>
<dbReference type="InterPro" id="IPR000504">
    <property type="entry name" value="RRM_dom"/>
</dbReference>
<keyword evidence="7" id="KW-1185">Reference proteome</keyword>
<sequence length="448" mass="50327">MATALPLPVTASQVGTYFVGQYYQMLQNQPDFVHQFYSDASTMLRVDGNTRDNATAMLQIHQLIMSLSYTGIEIKTAHSLESWNSGVLVMVSGSVNVKNFNGRKKFVETFFLAPQEKGYFVLNDIFHYVDEEQTLQHPTSYLPLSNIGSNLHSRVTVREQVPSYMLGVNIQSREFSPAKIEDDGDNYNYTEEHIQRVPEAENIFEENYAVQSNGTMNAVFDHFSSPIDEPAEEPQKHTYASIVAKKQSTPAVNSQPSSNKPAVHEWQSVPEIPSHPSVASSNPIERPEFDLLEDTSVMEDEVEVKSVYVRNVPSTMAAFEIGEEFKKFGKLSPDGVAIRTRKDIDVCYAFVEFEDISGVQNAIKASTVHIGPHQLYIEGRRPNRNIPIRGGRGRGRGRVSYQMDGARGRFGGRGFGRTSNQDGLDNYHNQPRGNGFHKQHLRQERVAS</sequence>
<dbReference type="SMART" id="SM00360">
    <property type="entry name" value="RRM"/>
    <property type="match status" value="1"/>
</dbReference>
<name>A0ABD3CWQ0_9LAMI</name>
<evidence type="ECO:0000313" key="6">
    <source>
        <dbReference type="EMBL" id="KAL3634433.1"/>
    </source>
</evidence>
<evidence type="ECO:0000313" key="7">
    <source>
        <dbReference type="Proteomes" id="UP001632038"/>
    </source>
</evidence>
<evidence type="ECO:0000256" key="2">
    <source>
        <dbReference type="PROSITE-ProRule" id="PRU00176"/>
    </source>
</evidence>
<dbReference type="PROSITE" id="PS50177">
    <property type="entry name" value="NTF2_DOMAIN"/>
    <property type="match status" value="1"/>
</dbReference>
<evidence type="ECO:0000259" key="4">
    <source>
        <dbReference type="PROSITE" id="PS50102"/>
    </source>
</evidence>
<evidence type="ECO:0000256" key="3">
    <source>
        <dbReference type="SAM" id="MobiDB-lite"/>
    </source>
</evidence>
<dbReference type="GO" id="GO:0005737">
    <property type="term" value="C:cytoplasm"/>
    <property type="evidence" value="ECO:0007669"/>
    <property type="project" value="UniProtKB-ARBA"/>
</dbReference>
<dbReference type="InterPro" id="IPR002075">
    <property type="entry name" value="NTF2_dom"/>
</dbReference>
<proteinExistence type="predicted"/>
<comment type="caution">
    <text evidence="6">The sequence shown here is derived from an EMBL/GenBank/DDBJ whole genome shotgun (WGS) entry which is preliminary data.</text>
</comment>
<dbReference type="CDD" id="cd00590">
    <property type="entry name" value="RRM_SF"/>
    <property type="match status" value="1"/>
</dbReference>
<feature type="compositionally biased region" description="Polar residues" evidence="3">
    <location>
        <begin position="418"/>
        <end position="432"/>
    </location>
</feature>
<dbReference type="InterPro" id="IPR012677">
    <property type="entry name" value="Nucleotide-bd_a/b_plait_sf"/>
</dbReference>
<dbReference type="PANTHER" id="PTHR10693:SF58">
    <property type="entry name" value="OS02G0131700 PROTEIN"/>
    <property type="match status" value="1"/>
</dbReference>
<evidence type="ECO:0000259" key="5">
    <source>
        <dbReference type="PROSITE" id="PS50177"/>
    </source>
</evidence>
<dbReference type="PROSITE" id="PS50102">
    <property type="entry name" value="RRM"/>
    <property type="match status" value="1"/>
</dbReference>